<sequence length="63" mass="6902">MSDPLLTDRLGAVLDALERIPDRFDGIEAPTDFLATKQGVDRMDAICMVLIAAGEALEQIDRK</sequence>
<protein>
    <submittedName>
        <fullName evidence="1">Uncharacterized protein</fullName>
    </submittedName>
</protein>
<accession>A0A450WYK2</accession>
<reference evidence="1" key="1">
    <citation type="submission" date="2019-02" db="EMBL/GenBank/DDBJ databases">
        <authorList>
            <person name="Gruber-Vodicka R. H."/>
            <person name="Seah K. B. B."/>
        </authorList>
    </citation>
    <scope>NUCLEOTIDE SEQUENCE</scope>
    <source>
        <strain evidence="1">BECK_S313</strain>
    </source>
</reference>
<gene>
    <name evidence="1" type="ORF">BECKLPF1236B_GA0070989_12932</name>
</gene>
<dbReference type="AlphaFoldDB" id="A0A450WYK2"/>
<organism evidence="1">
    <name type="scientific">Candidatus Kentrum sp. LPFa</name>
    <dbReference type="NCBI Taxonomy" id="2126335"/>
    <lineage>
        <taxon>Bacteria</taxon>
        <taxon>Pseudomonadati</taxon>
        <taxon>Pseudomonadota</taxon>
        <taxon>Gammaproteobacteria</taxon>
        <taxon>Candidatus Kentrum</taxon>
    </lineage>
</organism>
<proteinExistence type="predicted"/>
<name>A0A450WYK2_9GAMM</name>
<evidence type="ECO:0000313" key="1">
    <source>
        <dbReference type="EMBL" id="VFK22095.1"/>
    </source>
</evidence>
<dbReference type="EMBL" id="CAADFK010000293">
    <property type="protein sequence ID" value="VFK22095.1"/>
    <property type="molecule type" value="Genomic_DNA"/>
</dbReference>